<reference evidence="6 7" key="1">
    <citation type="journal article" date="2024" name="Science">
        <title>Giant polyketide synthase enzymes in the biosynthesis of giant marine polyether toxins.</title>
        <authorList>
            <person name="Fallon T.R."/>
            <person name="Shende V.V."/>
            <person name="Wierzbicki I.H."/>
            <person name="Pendleton A.L."/>
            <person name="Watervoot N.F."/>
            <person name="Auber R.P."/>
            <person name="Gonzalez D.J."/>
            <person name="Wisecaver J.H."/>
            <person name="Moore B.S."/>
        </authorList>
    </citation>
    <scope>NUCLEOTIDE SEQUENCE [LARGE SCALE GENOMIC DNA]</scope>
    <source>
        <strain evidence="6 7">12B1</strain>
    </source>
</reference>
<feature type="domain" description="Kinesin motor" evidence="4">
    <location>
        <begin position="38"/>
        <end position="360"/>
    </location>
</feature>
<protein>
    <recommendedName>
        <fullName evidence="8">Kinesin-like protein</fullName>
    </recommendedName>
</protein>
<accession>A0AB34JZ83</accession>
<gene>
    <name evidence="6" type="ORF">AB1Y20_014960</name>
</gene>
<comment type="similarity">
    <text evidence="2">Belongs to the TRAFAC class myosin-kinesin ATPase superfamily. Kinesin family.</text>
</comment>
<dbReference type="GO" id="GO:0005874">
    <property type="term" value="C:microtubule"/>
    <property type="evidence" value="ECO:0007669"/>
    <property type="project" value="TreeGrafter"/>
</dbReference>
<dbReference type="GO" id="GO:0003777">
    <property type="term" value="F:microtubule motor activity"/>
    <property type="evidence" value="ECO:0007669"/>
    <property type="project" value="InterPro"/>
</dbReference>
<feature type="compositionally biased region" description="Polar residues" evidence="3">
    <location>
        <begin position="979"/>
        <end position="997"/>
    </location>
</feature>
<dbReference type="GO" id="GO:0008017">
    <property type="term" value="F:microtubule binding"/>
    <property type="evidence" value="ECO:0007669"/>
    <property type="project" value="InterPro"/>
</dbReference>
<feature type="binding site" evidence="2">
    <location>
        <begin position="116"/>
        <end position="123"/>
    </location>
    <ligand>
        <name>ATP</name>
        <dbReference type="ChEBI" id="CHEBI:30616"/>
    </ligand>
</feature>
<dbReference type="InterPro" id="IPR027417">
    <property type="entry name" value="P-loop_NTPase"/>
</dbReference>
<dbReference type="Pfam" id="PF00225">
    <property type="entry name" value="Kinesin"/>
    <property type="match status" value="1"/>
</dbReference>
<evidence type="ECO:0000313" key="6">
    <source>
        <dbReference type="EMBL" id="KAL1526238.1"/>
    </source>
</evidence>
<dbReference type="InterPro" id="IPR036961">
    <property type="entry name" value="Kinesin_motor_dom_sf"/>
</dbReference>
<dbReference type="SUPFAM" id="SSF52540">
    <property type="entry name" value="P-loop containing nucleoside triphosphate hydrolases"/>
    <property type="match status" value="1"/>
</dbReference>
<evidence type="ECO:0000256" key="3">
    <source>
        <dbReference type="SAM" id="MobiDB-lite"/>
    </source>
</evidence>
<organism evidence="6 7">
    <name type="scientific">Prymnesium parvum</name>
    <name type="common">Toxic golden alga</name>
    <dbReference type="NCBI Taxonomy" id="97485"/>
    <lineage>
        <taxon>Eukaryota</taxon>
        <taxon>Haptista</taxon>
        <taxon>Haptophyta</taxon>
        <taxon>Prymnesiophyceae</taxon>
        <taxon>Prymnesiales</taxon>
        <taxon>Prymnesiaceae</taxon>
        <taxon>Prymnesium</taxon>
    </lineage>
</organism>
<dbReference type="Gene3D" id="3.30.40.10">
    <property type="entry name" value="Zinc/RING finger domain, C3HC4 (zinc finger)"/>
    <property type="match status" value="1"/>
</dbReference>
<dbReference type="PRINTS" id="PR00380">
    <property type="entry name" value="KINESINHEAVY"/>
</dbReference>
<sequence length="1391" mass="153066">MTRRSRHRATKQSLLVNELKEVVKKPVKQPSKASDQSIISGVLRVRPAKSWETPYMVCHPKKGFTLSVSEDYTYGEDTWAGVLGPECPQHDVFLAIGLPIVEAVMAGRRACLFAYGQTGSGKTFSMYGADGGKNPAKLDGAVPAICAELFRRKTDAEKRKHDIKLAMFASLVEVRGGEILDLLADPVGMDLQQPRVKLVRNELLGVHREAISSQRVLTGLIELGMSRRMTAVKSQNASSSRSHAFLTVDVEKETKHADGRTVKEVTHMHLVDLAGSEKYSSSDAEGLAINQSLLCLGNVIMAKARDDHHVPYRDSIITRMLRESLESECTTIILGCLNPGTDTMSETKNVLKFMERAAAVDKKDGKSKSTVSILHQKRVLAAAAEIAGGKDPLRGDKEDEIKFMLRRTETIMTKTFGGISARVCGDPMAPLVLYFHNGHKVANENNNGNRKVKTSKMWNGMVTELANRIHSMTEEDAKNKDAEAQQRKEAKKLKKDAAANMPQVPVEEITDLEPGASTSQPTPNATGKTGTEASHRSSEGNPPKSSEATVRTKRAKPLPRSSKAAPINKSLKGSKSVKSLANNAADGSKPEKKTKATIAAENDDRLAELRSSLFLLLRTRQQELCKDLACHLCRMPLVSPTRLPRCRHVLCEACTFTSMRYFAECPCCQKRIDRETDGSGLPIDTSHSQLMKMRFENAQVATVLVQKQRRRALLLSRESERTERFIIEFGVYASGDEDSDDENSSQGFSSAPTTDGEKKGQEKGQQEKGQKGQEKGHKGQEKGQEKGQKGQEKTQEKLAEKEKPKPPPRKKGYTRTAPPVETAPAPSSEPEPEQQKKRIPDHGKAFVTIVRSPPGLVDEGESIFSKVSICGPDTEGPMRVDEELGSNITVRLDEKKPAVRLHMSIVFNPALGLAPLQIKYRGPVRKYSRRLVVQMPQAKRSAPVSPRARHFAQQFAQEDAMLTGGPASDMTDRSKKTNGENNDGSVDTSTSRGTSRPAGSSSLFYVVFDCLDAHKFSTNGWVVYLPDWFCAPSEQPRASAVVHASKTRDMLAKEESGGSASESWLTQMAQQTDLLVSKFLGPVSDVVQILIHGAYKRWSIKELADRYVEAKKLENPGKKAVASLIVQDLSAGRAFGKVETIYGELSDFIHEDAGRIQRLLQDGRLHLETGVHGALDDAKRPHSLYQVAVDLAPTVELTGAMLDEIIRTVGKNHAYAIIASSISVVPILNCLISHQKLANFLIFKDPCAPSIPPKTQSMMSMIVQPTLVLVEGGKRARTDLRTTARTLETVLTRCHCPDMTHSVGDPSKAMISKIIEFFRETSWVGSFSTDGTDPEKPVITRLTGGINAWMGTVKPEKKKTAKEKAKKCWMRVRIAFRLKAFKLDTFGTILS</sequence>
<dbReference type="GO" id="GO:0007018">
    <property type="term" value="P:microtubule-based movement"/>
    <property type="evidence" value="ECO:0007669"/>
    <property type="project" value="InterPro"/>
</dbReference>
<feature type="region of interest" description="Disordered" evidence="3">
    <location>
        <begin position="734"/>
        <end position="843"/>
    </location>
</feature>
<dbReference type="PANTHER" id="PTHR24115:SF1004">
    <property type="entry name" value="KINESIN-LIKE PROTEIN KIF15"/>
    <property type="match status" value="1"/>
</dbReference>
<evidence type="ECO:0000313" key="7">
    <source>
        <dbReference type="Proteomes" id="UP001515480"/>
    </source>
</evidence>
<dbReference type="InterPro" id="IPR027640">
    <property type="entry name" value="Kinesin-like_fam"/>
</dbReference>
<dbReference type="SMART" id="SM00129">
    <property type="entry name" value="KISc"/>
    <property type="match status" value="1"/>
</dbReference>
<feature type="compositionally biased region" description="Basic and acidic residues" evidence="3">
    <location>
        <begin position="473"/>
        <end position="488"/>
    </location>
</feature>
<dbReference type="Proteomes" id="UP001515480">
    <property type="component" value="Unassembled WGS sequence"/>
</dbReference>
<dbReference type="PROSITE" id="PS50067">
    <property type="entry name" value="KINESIN_MOTOR_2"/>
    <property type="match status" value="1"/>
</dbReference>
<dbReference type="GO" id="GO:0005871">
    <property type="term" value="C:kinesin complex"/>
    <property type="evidence" value="ECO:0007669"/>
    <property type="project" value="TreeGrafter"/>
</dbReference>
<feature type="domain" description="RING-type" evidence="5">
    <location>
        <begin position="630"/>
        <end position="669"/>
    </location>
</feature>
<feature type="region of interest" description="Disordered" evidence="3">
    <location>
        <begin position="959"/>
        <end position="997"/>
    </location>
</feature>
<feature type="compositionally biased region" description="Basic and acidic residues" evidence="3">
    <location>
        <begin position="755"/>
        <end position="805"/>
    </location>
</feature>
<feature type="compositionally biased region" description="Low complexity" evidence="3">
    <location>
        <begin position="816"/>
        <end position="828"/>
    </location>
</feature>
<comment type="caution">
    <text evidence="6">The sequence shown here is derived from an EMBL/GenBank/DDBJ whole genome shotgun (WGS) entry which is preliminary data.</text>
</comment>
<feature type="compositionally biased region" description="Low complexity" evidence="3">
    <location>
        <begin position="569"/>
        <end position="580"/>
    </location>
</feature>
<dbReference type="PANTHER" id="PTHR24115">
    <property type="entry name" value="KINESIN-RELATED"/>
    <property type="match status" value="1"/>
</dbReference>
<keyword evidence="2" id="KW-0547">Nucleotide-binding</keyword>
<dbReference type="InterPro" id="IPR013083">
    <property type="entry name" value="Znf_RING/FYVE/PHD"/>
</dbReference>
<evidence type="ECO:0008006" key="8">
    <source>
        <dbReference type="Google" id="ProtNLM"/>
    </source>
</evidence>
<keyword evidence="1" id="KW-0863">Zinc-finger</keyword>
<keyword evidence="1" id="KW-0862">Zinc</keyword>
<feature type="compositionally biased region" description="Polar residues" evidence="3">
    <location>
        <begin position="516"/>
        <end position="532"/>
    </location>
</feature>
<dbReference type="PROSITE" id="PS50089">
    <property type="entry name" value="ZF_RING_2"/>
    <property type="match status" value="1"/>
</dbReference>
<evidence type="ECO:0000256" key="2">
    <source>
        <dbReference type="PROSITE-ProRule" id="PRU00283"/>
    </source>
</evidence>
<evidence type="ECO:0000259" key="5">
    <source>
        <dbReference type="PROSITE" id="PS50089"/>
    </source>
</evidence>
<feature type="compositionally biased region" description="Basic and acidic residues" evidence="3">
    <location>
        <begin position="833"/>
        <end position="843"/>
    </location>
</feature>
<proteinExistence type="inferred from homology"/>
<keyword evidence="7" id="KW-1185">Reference proteome</keyword>
<dbReference type="GO" id="GO:0016887">
    <property type="term" value="F:ATP hydrolysis activity"/>
    <property type="evidence" value="ECO:0007669"/>
    <property type="project" value="TreeGrafter"/>
</dbReference>
<keyword evidence="2" id="KW-0505">Motor protein</keyword>
<dbReference type="GO" id="GO:0005524">
    <property type="term" value="F:ATP binding"/>
    <property type="evidence" value="ECO:0007669"/>
    <property type="project" value="UniProtKB-UniRule"/>
</dbReference>
<name>A0AB34JZ83_PRYPA</name>
<dbReference type="EMBL" id="JBGBPQ010000003">
    <property type="protein sequence ID" value="KAL1526238.1"/>
    <property type="molecule type" value="Genomic_DNA"/>
</dbReference>
<keyword evidence="1" id="KW-0479">Metal-binding</keyword>
<feature type="region of interest" description="Disordered" evidence="3">
    <location>
        <begin position="473"/>
        <end position="596"/>
    </location>
</feature>
<dbReference type="SUPFAM" id="SSF57850">
    <property type="entry name" value="RING/U-box"/>
    <property type="match status" value="1"/>
</dbReference>
<dbReference type="GO" id="GO:0008270">
    <property type="term" value="F:zinc ion binding"/>
    <property type="evidence" value="ECO:0007669"/>
    <property type="project" value="UniProtKB-KW"/>
</dbReference>
<evidence type="ECO:0000259" key="4">
    <source>
        <dbReference type="PROSITE" id="PS50067"/>
    </source>
</evidence>
<keyword evidence="2" id="KW-0067">ATP-binding</keyword>
<dbReference type="InterPro" id="IPR001752">
    <property type="entry name" value="Kinesin_motor_dom"/>
</dbReference>
<feature type="compositionally biased region" description="Polar residues" evidence="3">
    <location>
        <begin position="539"/>
        <end position="549"/>
    </location>
</feature>
<dbReference type="Gene3D" id="3.40.850.10">
    <property type="entry name" value="Kinesin motor domain"/>
    <property type="match status" value="1"/>
</dbReference>
<dbReference type="InterPro" id="IPR001841">
    <property type="entry name" value="Znf_RING"/>
</dbReference>
<evidence type="ECO:0000256" key="1">
    <source>
        <dbReference type="PROSITE-ProRule" id="PRU00175"/>
    </source>
</evidence>